<proteinExistence type="predicted"/>
<dbReference type="HOGENOM" id="CLU_1896722_0_0_1"/>
<dbReference type="EMBL" id="AZNH01000027">
    <property type="protein sequence ID" value="KID85738.1"/>
    <property type="molecule type" value="Genomic_DNA"/>
</dbReference>
<accession>A0A0B4GSV2</accession>
<organism evidence="2 3">
    <name type="scientific">Metarhizium guizhouense (strain ARSEF 977)</name>
    <dbReference type="NCBI Taxonomy" id="1276136"/>
    <lineage>
        <taxon>Eukaryota</taxon>
        <taxon>Fungi</taxon>
        <taxon>Dikarya</taxon>
        <taxon>Ascomycota</taxon>
        <taxon>Pezizomycotina</taxon>
        <taxon>Sordariomycetes</taxon>
        <taxon>Hypocreomycetidae</taxon>
        <taxon>Hypocreales</taxon>
        <taxon>Clavicipitaceae</taxon>
        <taxon>Metarhizium</taxon>
    </lineage>
</organism>
<gene>
    <name evidence="2" type="ORF">MGU_07046</name>
</gene>
<name>A0A0B4GSV2_METGA</name>
<keyword evidence="3" id="KW-1185">Reference proteome</keyword>
<feature type="compositionally biased region" description="Basic and acidic residues" evidence="1">
    <location>
        <begin position="21"/>
        <end position="34"/>
    </location>
</feature>
<evidence type="ECO:0000313" key="3">
    <source>
        <dbReference type="Proteomes" id="UP000031192"/>
    </source>
</evidence>
<dbReference type="Proteomes" id="UP000031192">
    <property type="component" value="Unassembled WGS sequence"/>
</dbReference>
<protein>
    <submittedName>
        <fullName evidence="2">Uncharacterized protein</fullName>
    </submittedName>
</protein>
<dbReference type="AlphaFoldDB" id="A0A0B4GSV2"/>
<reference evidence="2 3" key="1">
    <citation type="journal article" date="2014" name="Proc. Natl. Acad. Sci. U.S.A.">
        <title>Trajectory and genomic determinants of fungal-pathogen speciation and host adaptation.</title>
        <authorList>
            <person name="Hu X."/>
            <person name="Xiao G."/>
            <person name="Zheng P."/>
            <person name="Shang Y."/>
            <person name="Su Y."/>
            <person name="Zhang X."/>
            <person name="Liu X."/>
            <person name="Zhan S."/>
            <person name="St Leger R.J."/>
            <person name="Wang C."/>
        </authorList>
    </citation>
    <scope>NUCLEOTIDE SEQUENCE [LARGE SCALE GENOMIC DNA]</scope>
    <source>
        <strain evidence="2 3">ARSEF 977</strain>
    </source>
</reference>
<comment type="caution">
    <text evidence="2">The sequence shown here is derived from an EMBL/GenBank/DDBJ whole genome shotgun (WGS) entry which is preliminary data.</text>
</comment>
<feature type="region of interest" description="Disordered" evidence="1">
    <location>
        <begin position="1"/>
        <end position="38"/>
    </location>
</feature>
<sequence length="134" mass="14323">MLFPANRHANLKKSPSPDSSVDDRIEPGDGEQLRAKTGHAAGLDGISIGLRPQPALRHLDGKLILSGFGSGPGPARHKVADVVCGNDLRHEHDARPVDKALELSLLVRAPQANLQSISDTNVAYFRQPLGAPWS</sequence>
<evidence type="ECO:0000313" key="2">
    <source>
        <dbReference type="EMBL" id="KID85738.1"/>
    </source>
</evidence>
<evidence type="ECO:0000256" key="1">
    <source>
        <dbReference type="SAM" id="MobiDB-lite"/>
    </source>
</evidence>